<protein>
    <submittedName>
        <fullName evidence="7">Cytochrome c-550 PedF</fullName>
    </submittedName>
</protein>
<evidence type="ECO:0000256" key="5">
    <source>
        <dbReference type="SAM" id="SignalP"/>
    </source>
</evidence>
<feature type="chain" id="PRO_5016083091" evidence="5">
    <location>
        <begin position="22"/>
        <end position="137"/>
    </location>
</feature>
<dbReference type="NCBIfam" id="TIGR04494">
    <property type="entry name" value="c550_PedF"/>
    <property type="match status" value="1"/>
</dbReference>
<organism evidence="7 8">
    <name type="scientific">Ancylobacter novellus</name>
    <name type="common">Thiobacillus novellus</name>
    <dbReference type="NCBI Taxonomy" id="921"/>
    <lineage>
        <taxon>Bacteria</taxon>
        <taxon>Pseudomonadati</taxon>
        <taxon>Pseudomonadota</taxon>
        <taxon>Alphaproteobacteria</taxon>
        <taxon>Hyphomicrobiales</taxon>
        <taxon>Xanthobacteraceae</taxon>
        <taxon>Ancylobacter</taxon>
    </lineage>
</organism>
<dbReference type="Pfam" id="PF13442">
    <property type="entry name" value="Cytochrome_CBB3"/>
    <property type="match status" value="1"/>
</dbReference>
<proteinExistence type="predicted"/>
<feature type="signal peptide" evidence="5">
    <location>
        <begin position="1"/>
        <end position="21"/>
    </location>
</feature>
<evidence type="ECO:0000259" key="6">
    <source>
        <dbReference type="PROSITE" id="PS51007"/>
    </source>
</evidence>
<comment type="caution">
    <text evidence="7">The sequence shown here is derived from an EMBL/GenBank/DDBJ whole genome shotgun (WGS) entry which is preliminary data.</text>
</comment>
<dbReference type="InterPro" id="IPR009056">
    <property type="entry name" value="Cyt_c-like_dom"/>
</dbReference>
<keyword evidence="5" id="KW-0732">Signal</keyword>
<dbReference type="GO" id="GO:0009055">
    <property type="term" value="F:electron transfer activity"/>
    <property type="evidence" value="ECO:0007669"/>
    <property type="project" value="InterPro"/>
</dbReference>
<sequence length="137" mass="14561">MLKAIVIGMLLGVCSTGAARAHGDGAPSPFSTEGLPTLKDEFYETNPYRGNALASDIGAGGYNQNCARCHGLDVKSGGMAPDLRELPSDATGDQWFYARVAGGASRDGRVRMPPFGEILSPDAIWAIRTYVETRPKD</sequence>
<evidence type="ECO:0000313" key="8">
    <source>
        <dbReference type="Proteomes" id="UP000249577"/>
    </source>
</evidence>
<dbReference type="SUPFAM" id="SSF46626">
    <property type="entry name" value="Cytochrome c"/>
    <property type="match status" value="1"/>
</dbReference>
<reference evidence="7 8" key="1">
    <citation type="submission" date="2017-08" db="EMBL/GenBank/DDBJ databases">
        <title>Infants hospitalized years apart are colonized by the same room-sourced microbial strains.</title>
        <authorList>
            <person name="Brooks B."/>
            <person name="Olm M.R."/>
            <person name="Firek B.A."/>
            <person name="Baker R."/>
            <person name="Thomas B.C."/>
            <person name="Morowitz M.J."/>
            <person name="Banfield J.F."/>
        </authorList>
    </citation>
    <scope>NUCLEOTIDE SEQUENCE [LARGE SCALE GENOMIC DNA]</scope>
    <source>
        <strain evidence="7">S2_005_003_R2_43</strain>
    </source>
</reference>
<dbReference type="GO" id="GO:0020037">
    <property type="term" value="F:heme binding"/>
    <property type="evidence" value="ECO:0007669"/>
    <property type="project" value="InterPro"/>
</dbReference>
<keyword evidence="2 4" id="KW-0479">Metal-binding</keyword>
<dbReference type="EMBL" id="QFPN01000008">
    <property type="protein sequence ID" value="PZQ12913.1"/>
    <property type="molecule type" value="Genomic_DNA"/>
</dbReference>
<dbReference type="Proteomes" id="UP000249577">
    <property type="component" value="Unassembled WGS sequence"/>
</dbReference>
<dbReference type="AlphaFoldDB" id="A0A2W5M6C2"/>
<evidence type="ECO:0000256" key="4">
    <source>
        <dbReference type="PROSITE-ProRule" id="PRU00433"/>
    </source>
</evidence>
<gene>
    <name evidence="7" type="ORF">DI565_14615</name>
</gene>
<keyword evidence="1 4" id="KW-0349">Heme</keyword>
<dbReference type="GO" id="GO:0046872">
    <property type="term" value="F:metal ion binding"/>
    <property type="evidence" value="ECO:0007669"/>
    <property type="project" value="UniProtKB-KW"/>
</dbReference>
<dbReference type="Gene3D" id="1.10.760.10">
    <property type="entry name" value="Cytochrome c-like domain"/>
    <property type="match status" value="1"/>
</dbReference>
<dbReference type="PROSITE" id="PS51007">
    <property type="entry name" value="CYTC"/>
    <property type="match status" value="1"/>
</dbReference>
<evidence type="ECO:0000256" key="2">
    <source>
        <dbReference type="ARBA" id="ARBA00022723"/>
    </source>
</evidence>
<evidence type="ECO:0000256" key="1">
    <source>
        <dbReference type="ARBA" id="ARBA00022617"/>
    </source>
</evidence>
<evidence type="ECO:0000256" key="3">
    <source>
        <dbReference type="ARBA" id="ARBA00023004"/>
    </source>
</evidence>
<accession>A0A2W5M6C2</accession>
<evidence type="ECO:0000313" key="7">
    <source>
        <dbReference type="EMBL" id="PZQ12913.1"/>
    </source>
</evidence>
<dbReference type="InterPro" id="IPR030991">
    <property type="entry name" value="c550_proteobact"/>
</dbReference>
<keyword evidence="3 4" id="KW-0408">Iron</keyword>
<feature type="domain" description="Cytochrome c" evidence="6">
    <location>
        <begin position="53"/>
        <end position="135"/>
    </location>
</feature>
<dbReference type="InterPro" id="IPR036909">
    <property type="entry name" value="Cyt_c-like_dom_sf"/>
</dbReference>
<name>A0A2W5M6C2_ANCNO</name>